<dbReference type="GO" id="GO:0003849">
    <property type="term" value="F:3-deoxy-7-phosphoheptulonate synthase activity"/>
    <property type="evidence" value="ECO:0007669"/>
    <property type="project" value="UniProtKB-EC"/>
</dbReference>
<reference evidence="4 5" key="1">
    <citation type="submission" date="2018-01" db="EMBL/GenBank/DDBJ databases">
        <title>Genomic Sequence of Chromobacterium MWU13-2610 from wild cranberry bogs within the Cape Cod National Seashore.</title>
        <authorList>
            <person name="O'Hara-Hanley K."/>
            <person name="Soby S."/>
            <person name="Harrison A."/>
        </authorList>
    </citation>
    <scope>NUCLEOTIDE SEQUENCE [LARGE SCALE GENOMIC DNA]</scope>
    <source>
        <strain evidence="4 5">MWU13-2610</strain>
    </source>
</reference>
<evidence type="ECO:0000256" key="1">
    <source>
        <dbReference type="ARBA" id="ARBA00022679"/>
    </source>
</evidence>
<dbReference type="PANTHER" id="PTHR43018">
    <property type="entry name" value="PHOSPHO-2-DEHYDRO-3-DEOXYHEPTONATE ALDOLASE"/>
    <property type="match status" value="1"/>
</dbReference>
<dbReference type="EMBL" id="PPTF01000060">
    <property type="protein sequence ID" value="POA98316.1"/>
    <property type="molecule type" value="Genomic_DNA"/>
</dbReference>
<feature type="domain" description="DAHP synthetase I/KDSA" evidence="2">
    <location>
        <begin position="106"/>
        <end position="298"/>
    </location>
</feature>
<keyword evidence="1 4" id="KW-0808">Transferase</keyword>
<evidence type="ECO:0000259" key="3">
    <source>
        <dbReference type="Pfam" id="PF18152"/>
    </source>
</evidence>
<name>A0A2K4MMK6_9NEIS</name>
<protein>
    <submittedName>
        <fullName evidence="4">3-deoxy-7-phosphoheptulonate synthase</fullName>
        <ecNumber evidence="4">2.5.1.54</ecNumber>
    </submittedName>
</protein>
<dbReference type="RefSeq" id="WP_103320571.1">
    <property type="nucleotide sequence ID" value="NZ_PPTF01000060.1"/>
</dbReference>
<dbReference type="InterPro" id="IPR013785">
    <property type="entry name" value="Aldolase_TIM"/>
</dbReference>
<dbReference type="InterPro" id="IPR006218">
    <property type="entry name" value="DAHP1/KDSA"/>
</dbReference>
<dbReference type="Gene3D" id="3.30.70.1140">
    <property type="entry name" value="Phospho-2-dehydro-3-deoxyheptonate aldolase, domain 1"/>
    <property type="match status" value="1"/>
</dbReference>
<dbReference type="EC" id="2.5.1.54" evidence="4"/>
<accession>A0A2K4MMK6</accession>
<evidence type="ECO:0000259" key="2">
    <source>
        <dbReference type="Pfam" id="PF00793"/>
    </source>
</evidence>
<dbReference type="InterPro" id="IPR041071">
    <property type="entry name" value="DAHP_snth_FXD"/>
</dbReference>
<dbReference type="Pfam" id="PF00793">
    <property type="entry name" value="DAHP_synth_1"/>
    <property type="match status" value="1"/>
</dbReference>
<keyword evidence="5" id="KW-1185">Reference proteome</keyword>
<proteinExistence type="predicted"/>
<organism evidence="4 5">
    <name type="scientific">Chromobacterium sinusclupearum</name>
    <dbReference type="NCBI Taxonomy" id="2077146"/>
    <lineage>
        <taxon>Bacteria</taxon>
        <taxon>Pseudomonadati</taxon>
        <taxon>Pseudomonadota</taxon>
        <taxon>Betaproteobacteria</taxon>
        <taxon>Neisseriales</taxon>
        <taxon>Chromobacteriaceae</taxon>
        <taxon>Chromobacterium</taxon>
    </lineage>
</organism>
<dbReference type="PANTHER" id="PTHR43018:SF3">
    <property type="entry name" value="CARBOXYSOME FORMATION PROTEIN"/>
    <property type="match status" value="1"/>
</dbReference>
<dbReference type="Proteomes" id="UP000236416">
    <property type="component" value="Unassembled WGS sequence"/>
</dbReference>
<dbReference type="SUPFAM" id="SSF51569">
    <property type="entry name" value="Aldolase"/>
    <property type="match status" value="1"/>
</dbReference>
<sequence>MIIVMNGSATDAEIAAVVARIEAQGLMAHLSRGSERTVIGAVGQERGLEPAWFESMPGVARALRVVSDYRIVSREAQPEDSIVRIGDVAFGGGAPAWLGGCGHDWNRDALTAAAARIKAAGGRLLFAGRSGHDNPYRYRPMGAADLETLSKVAAEHGLVAVAELRDLRLLDVYLELQLGGLLLPPHCLHQVELLREVGRINKPVILQRNNRVRLGEWLLAAEHVAVGGNHRIILCDCGSEGEAAGLDVGELACLRRETHLPVMVAPVAAGGASLAPVLAASALLAGACGVLMEMDAAEALSLEALLAGMGMAASLGHGHG</sequence>
<evidence type="ECO:0000313" key="4">
    <source>
        <dbReference type="EMBL" id="POA98316.1"/>
    </source>
</evidence>
<dbReference type="AlphaFoldDB" id="A0A2K4MMK6"/>
<dbReference type="InterPro" id="IPR052899">
    <property type="entry name" value="Class-I_DAHP_synthase"/>
</dbReference>
<gene>
    <name evidence="4" type="ORF">C2134_12800</name>
</gene>
<comment type="caution">
    <text evidence="4">The sequence shown here is derived from an EMBL/GenBank/DDBJ whole genome shotgun (WGS) entry which is preliminary data.</text>
</comment>
<evidence type="ECO:0000313" key="5">
    <source>
        <dbReference type="Proteomes" id="UP000236416"/>
    </source>
</evidence>
<dbReference type="Pfam" id="PF18152">
    <property type="entry name" value="DAHP_snth_FXD"/>
    <property type="match status" value="1"/>
</dbReference>
<dbReference type="Gene3D" id="3.20.20.70">
    <property type="entry name" value="Aldolase class I"/>
    <property type="match status" value="1"/>
</dbReference>
<feature type="domain" description="DAHP synthase ferredoxin-like" evidence="3">
    <location>
        <begin position="1"/>
        <end position="65"/>
    </location>
</feature>